<accession>A0ACC2TZ66</accession>
<name>A0ACC2TZ66_9FUNG</name>
<keyword evidence="2" id="KW-1185">Reference proteome</keyword>
<reference evidence="1" key="1">
    <citation type="submission" date="2022-04" db="EMBL/GenBank/DDBJ databases">
        <title>Genome of the entomopathogenic fungus Entomophthora muscae.</title>
        <authorList>
            <person name="Elya C."/>
            <person name="Lovett B.R."/>
            <person name="Lee E."/>
            <person name="Macias A.M."/>
            <person name="Hajek A.E."/>
            <person name="De Bivort B.L."/>
            <person name="Kasson M.T."/>
            <person name="De Fine Licht H.H."/>
            <person name="Stajich J.E."/>
        </authorList>
    </citation>
    <scope>NUCLEOTIDE SEQUENCE</scope>
    <source>
        <strain evidence="1">Berkeley</strain>
    </source>
</reference>
<evidence type="ECO:0000313" key="2">
    <source>
        <dbReference type="Proteomes" id="UP001165960"/>
    </source>
</evidence>
<gene>
    <name evidence="1" type="ORF">DSO57_1029066</name>
</gene>
<sequence length="670" mass="76759">MNNLDLFGDNQPKRHKVDEADYQRFKAQFIVIKEKLFNKLGNDQGRQTLQENFNYFGHEDSIAIIRESNLPDSDIIRLGIPLCEGLGVPASEVYFLLVTCCIDEIVEAMYKGAPENHKRLADLMPILDDFVGTRFFNRITLAALDILPKPDILTQYYPILNDEEAMEICPLRIKQLLWKDNPLKFKQLVFPLISRYVSDTQIEEQSCEINSPIIPLKLKARQEHPALLELVDLVGNQVELYNYVADALAGMYSQHGSVVYCNMRFDLLMAFHRRKIPQIYNSDPIYSFVWCLDAAILKNSHFKERILSLFQELHKWQPKFNDSNHAALGMVLRASFAMDWLARQAFNFIRSTNTPLSELKLVFDLMEIGFSSRLTAKYGVRVRLSNDIPVAISEMATYLRDLTAKVPYHKSLAGENRWNILESMNTATDCNVYFTLRKGVYIAAKCNAIACALMNQFVLDRFKDKDYVSTSILLSVLRQLIQKAETERQEVVSVWSKDFAPGFIFDKPKRTNMSFSHTQGIIDPYLPLFRSILMIHYQQPERSFELLSSQTALQVMVWKFLVPLALVHAPTHRAVLDLVIHIQKLIVEDKSSSVQHYSKAIIVLGEIVESLLSNWGSGMDPLPVNPLMFADIYRKIANSMSILGPNFCFGINNAPITMKFLEYISSHQLA</sequence>
<protein>
    <submittedName>
        <fullName evidence="1">Uncharacterized protein</fullName>
    </submittedName>
</protein>
<evidence type="ECO:0000313" key="1">
    <source>
        <dbReference type="EMBL" id="KAJ9080064.1"/>
    </source>
</evidence>
<organism evidence="1 2">
    <name type="scientific">Entomophthora muscae</name>
    <dbReference type="NCBI Taxonomy" id="34485"/>
    <lineage>
        <taxon>Eukaryota</taxon>
        <taxon>Fungi</taxon>
        <taxon>Fungi incertae sedis</taxon>
        <taxon>Zoopagomycota</taxon>
        <taxon>Entomophthoromycotina</taxon>
        <taxon>Entomophthoromycetes</taxon>
        <taxon>Entomophthorales</taxon>
        <taxon>Entomophthoraceae</taxon>
        <taxon>Entomophthora</taxon>
    </lineage>
</organism>
<proteinExistence type="predicted"/>
<dbReference type="Proteomes" id="UP001165960">
    <property type="component" value="Unassembled WGS sequence"/>
</dbReference>
<comment type="caution">
    <text evidence="1">The sequence shown here is derived from an EMBL/GenBank/DDBJ whole genome shotgun (WGS) entry which is preliminary data.</text>
</comment>
<dbReference type="EMBL" id="QTSX02001609">
    <property type="protein sequence ID" value="KAJ9080064.1"/>
    <property type="molecule type" value="Genomic_DNA"/>
</dbReference>